<dbReference type="GO" id="GO:0006313">
    <property type="term" value="P:DNA transposition"/>
    <property type="evidence" value="ECO:0007669"/>
    <property type="project" value="InterPro"/>
</dbReference>
<name>Q2Y5B2_NITMU</name>
<proteinExistence type="predicted"/>
<dbReference type="Proteomes" id="UP000002718">
    <property type="component" value="Chromosome"/>
</dbReference>
<dbReference type="EMBL" id="CP000103">
    <property type="protein sequence ID" value="ABB76059.1"/>
    <property type="molecule type" value="Genomic_DNA"/>
</dbReference>
<evidence type="ECO:0000313" key="2">
    <source>
        <dbReference type="EMBL" id="ABB76059.1"/>
    </source>
</evidence>
<keyword evidence="4" id="KW-1185">Reference proteome</keyword>
<dbReference type="STRING" id="323848.Nmul_A2772"/>
<dbReference type="GO" id="GO:0004803">
    <property type="term" value="F:transposase activity"/>
    <property type="evidence" value="ECO:0007669"/>
    <property type="project" value="InterPro"/>
</dbReference>
<reference evidence="4" key="1">
    <citation type="submission" date="2005-08" db="EMBL/GenBank/DDBJ databases">
        <title>Complete sequence of chromosome 1 of Nitrosospira multiformis ATCC 25196.</title>
        <authorList>
            <person name="Copeland A."/>
            <person name="Lucas S."/>
            <person name="Lapidus A."/>
            <person name="Barry K."/>
            <person name="Detter J.C."/>
            <person name="Glavina T."/>
            <person name="Hammon N."/>
            <person name="Israni S."/>
            <person name="Pitluck S."/>
            <person name="Chain P."/>
            <person name="Malfatti S."/>
            <person name="Shin M."/>
            <person name="Vergez L."/>
            <person name="Schmutz J."/>
            <person name="Larimer F."/>
            <person name="Land M."/>
            <person name="Hauser L."/>
            <person name="Kyrpides N."/>
            <person name="Lykidis A."/>
            <person name="Richardson P."/>
        </authorList>
    </citation>
    <scope>NUCLEOTIDE SEQUENCE [LARGE SCALE GENOMIC DNA]</scope>
    <source>
        <strain evidence="4">ATCC 25196 / NCIMB 11849 / C 71</strain>
    </source>
</reference>
<dbReference type="Proteomes" id="UP000236751">
    <property type="component" value="Unassembled WGS sequence"/>
</dbReference>
<evidence type="ECO:0000313" key="4">
    <source>
        <dbReference type="Proteomes" id="UP000002718"/>
    </source>
</evidence>
<reference evidence="2 4" key="3">
    <citation type="journal article" date="2008" name="Appl. Environ. Microbiol.">
        <title>Complete genome sequence of Nitrosospira multiformis, an ammonia-oxidizing bacterium from the soil environment.</title>
        <authorList>
            <person name="Norton J.M."/>
            <person name="Klotz M.G."/>
            <person name="Stein L.Y."/>
            <person name="Arp D.J."/>
            <person name="Bottomley P.J."/>
            <person name="Chain P.S."/>
            <person name="Hauser L.J."/>
            <person name="Land M.L."/>
            <person name="Larimer F.W."/>
            <person name="Shin M.W."/>
            <person name="Starkenburg S.R."/>
        </authorList>
    </citation>
    <scope>NUCLEOTIDE SEQUENCE [LARGE SCALE GENOMIC DNA]</scope>
    <source>
        <strain evidence="2">ATCC 25196</strain>
        <strain evidence="4">ATCC 25196 / NCIMB 11849 / C 71</strain>
    </source>
</reference>
<sequence length="106" mass="11973">MNSKLHAVCDGRGKPVALLLSEGQMSDYKGAALLLPALPKAKELRGDRGYDADWFRAALRQKGITACISPKKNRKTRLKYDRELYKRRHRWKTSQAQGLAAHCHAL</sequence>
<dbReference type="eggNOG" id="COG0309">
    <property type="taxonomic scope" value="Bacteria"/>
</dbReference>
<accession>Q2Y5B2</accession>
<organism evidence="2 4">
    <name type="scientific">Nitrosospira multiformis (strain ATCC 25196 / NCIMB 11849 / C 71)</name>
    <dbReference type="NCBI Taxonomy" id="323848"/>
    <lineage>
        <taxon>Bacteria</taxon>
        <taxon>Pseudomonadati</taxon>
        <taxon>Pseudomonadota</taxon>
        <taxon>Betaproteobacteria</taxon>
        <taxon>Nitrosomonadales</taxon>
        <taxon>Nitrosomonadaceae</taxon>
        <taxon>Nitrosospira</taxon>
    </lineage>
</organism>
<feature type="domain" description="Transposase IS4-like" evidence="1">
    <location>
        <begin position="3"/>
        <end position="94"/>
    </location>
</feature>
<evidence type="ECO:0000259" key="1">
    <source>
        <dbReference type="Pfam" id="PF01609"/>
    </source>
</evidence>
<reference evidence="2" key="2">
    <citation type="submission" date="2005-08" db="EMBL/GenBank/DDBJ databases">
        <title>Complete sequence of Chromosome 1 of Nitrosospira multiformis ATCC 25196.</title>
        <authorList>
            <consortium name="US DOE Joint Genome Institute"/>
            <person name="Copeland A."/>
            <person name="Lucas S."/>
            <person name="Lapidus A."/>
            <person name="Barry K."/>
            <person name="Detter J.C."/>
            <person name="Glavina T."/>
            <person name="Hammon N."/>
            <person name="Israni S."/>
            <person name="Pitluck S."/>
            <person name="Chain P."/>
            <person name="Malfatti S."/>
            <person name="Shin M."/>
            <person name="Vergez L."/>
            <person name="Schmutz J."/>
            <person name="Larimer F."/>
            <person name="Land M."/>
            <person name="Hauser L."/>
            <person name="Kyrpides N."/>
            <person name="Lykidis A."/>
            <person name="Richardson P."/>
        </authorList>
    </citation>
    <scope>NUCLEOTIDE SEQUENCE</scope>
    <source>
        <strain evidence="2">ATCC 25196</strain>
    </source>
</reference>
<gene>
    <name evidence="2" type="ordered locus">Nmul_A2772</name>
    <name evidence="3" type="ORF">SAMN05216403_1226</name>
</gene>
<protein>
    <submittedName>
        <fullName evidence="3">Putative transposase</fullName>
    </submittedName>
</protein>
<dbReference type="InterPro" id="IPR002559">
    <property type="entry name" value="Transposase_11"/>
</dbReference>
<evidence type="ECO:0000313" key="3">
    <source>
        <dbReference type="EMBL" id="SEG01128.1"/>
    </source>
</evidence>
<dbReference type="AlphaFoldDB" id="Q2Y5B2"/>
<evidence type="ECO:0000313" key="5">
    <source>
        <dbReference type="Proteomes" id="UP000236751"/>
    </source>
</evidence>
<dbReference type="Pfam" id="PF01609">
    <property type="entry name" value="DDE_Tnp_1"/>
    <property type="match status" value="1"/>
</dbReference>
<dbReference type="EMBL" id="FNVK01000022">
    <property type="protein sequence ID" value="SEG01128.1"/>
    <property type="molecule type" value="Genomic_DNA"/>
</dbReference>
<dbReference type="HOGENOM" id="CLU_055261_10_0_4"/>
<dbReference type="KEGG" id="nmu:Nmul_A2772"/>
<dbReference type="GO" id="GO:0003677">
    <property type="term" value="F:DNA binding"/>
    <property type="evidence" value="ECO:0007669"/>
    <property type="project" value="InterPro"/>
</dbReference>
<reference evidence="3 5" key="4">
    <citation type="submission" date="2016-10" db="EMBL/GenBank/DDBJ databases">
        <authorList>
            <person name="de Groot N.N."/>
        </authorList>
    </citation>
    <scope>NUCLEOTIDE SEQUENCE [LARGE SCALE GENOMIC DNA]</scope>
    <source>
        <strain evidence="3 5">Nl13</strain>
    </source>
</reference>